<evidence type="ECO:0000313" key="10">
    <source>
        <dbReference type="EMBL" id="HIQ68905.1"/>
    </source>
</evidence>
<dbReference type="Pfam" id="PF07724">
    <property type="entry name" value="AAA_2"/>
    <property type="match status" value="1"/>
</dbReference>
<dbReference type="GO" id="GO:0005524">
    <property type="term" value="F:ATP binding"/>
    <property type="evidence" value="ECO:0007669"/>
    <property type="project" value="UniProtKB-KW"/>
</dbReference>
<feature type="domain" description="Clp R" evidence="9">
    <location>
        <begin position="1"/>
        <end position="142"/>
    </location>
</feature>
<sequence>MDLSAELTKLLTTARREAVLLGHSMVGSEHLLLALMQRRGTEAAWVLEQSGWDPEALRQILRARGRGTPGLPMVQGFSDHALGLLAGAALEARRLAAAEVCPEHLLLAITRLEDSTAAQLLLRHGTSLDCVFTDLYEDLQAGVQHRPEAERGVNMRLLEQFCVDMVEKAADADPVVGRDREIDTVIAILCRKNKNNPALIGEPGVGKTAIAEGLAQRMLQGLVPERLKNKRLFSLNMASVLAGTKYRGEFEERVRDILSEIHRAGNVILFVDEMHTLVGAGAAEGAIDAANLLKPALGRGEVQILGATTLEEYRQHIEKDAALERRFRPVKVEEPDRETALRMLEALQPGLERHHRIRISREALEAAVDLSRRYLPAHFLPDKAVDVLDEAAARTGGELLADRTETARQTLNRELSQAVRENRFEQAASIRDKLQQLLRQQRGILAQRVVDREDVAKAVSLRTGIPVGKVTQSDRARLLGLRAALSGQVLGQEKAVAAVAEAVCRGRMGLADEKRPVASLLFLGPTGVGKTALCKALADCVYGSRDALVRLDMSEYMEQHAVSRLLGAPPGYVGHGEGGELTEPVRRRPYAVVLLDELEKAHRDVTSILLQVLEDGILTDSMGRHVNFRNTIVVMTSNLGSGRNNLDQVGFLGGKLGDPAGKALREYFSPEFLGRLDAVVTFSALSQETLAQIAALELRETVQRAARAGADLQLSPETAACLAAQCAKGPGGARDIRRAIRADIEAPVADRLLRAEERLCLRTAVEDGRVVVKET</sequence>
<dbReference type="CDD" id="cd00009">
    <property type="entry name" value="AAA"/>
    <property type="match status" value="1"/>
</dbReference>
<comment type="similarity">
    <text evidence="6">Belongs to the ClpA/ClpB family.</text>
</comment>
<accession>A0A9D0Z4U6</accession>
<evidence type="ECO:0000256" key="5">
    <source>
        <dbReference type="PROSITE-ProRule" id="PRU01251"/>
    </source>
</evidence>
<keyword evidence="2 6" id="KW-0547">Nucleotide-binding</keyword>
<name>A0A9D0Z4U6_9FIRM</name>
<reference evidence="10" key="1">
    <citation type="submission" date="2020-10" db="EMBL/GenBank/DDBJ databases">
        <authorList>
            <person name="Gilroy R."/>
        </authorList>
    </citation>
    <scope>NUCLEOTIDE SEQUENCE</scope>
    <source>
        <strain evidence="10">ChiSjej2B20-13462</strain>
    </source>
</reference>
<dbReference type="InterPro" id="IPR036876">
    <property type="entry name" value="UVR_dom_sf"/>
</dbReference>
<organism evidence="10 11">
    <name type="scientific">Candidatus Avoscillospira stercorigallinarum</name>
    <dbReference type="NCBI Taxonomy" id="2840708"/>
    <lineage>
        <taxon>Bacteria</taxon>
        <taxon>Bacillati</taxon>
        <taxon>Bacillota</taxon>
        <taxon>Clostridia</taxon>
        <taxon>Eubacteriales</taxon>
        <taxon>Oscillospiraceae</taxon>
        <taxon>Oscillospiraceae incertae sedis</taxon>
        <taxon>Candidatus Avoscillospira</taxon>
    </lineage>
</organism>
<evidence type="ECO:0000256" key="7">
    <source>
        <dbReference type="SAM" id="Coils"/>
    </source>
</evidence>
<dbReference type="GO" id="GO:0034605">
    <property type="term" value="P:cellular response to heat"/>
    <property type="evidence" value="ECO:0007669"/>
    <property type="project" value="TreeGrafter"/>
</dbReference>
<evidence type="ECO:0000256" key="4">
    <source>
        <dbReference type="ARBA" id="ARBA00023186"/>
    </source>
</evidence>
<gene>
    <name evidence="10" type="ORF">IAA67_01020</name>
</gene>
<dbReference type="Pfam" id="PF10431">
    <property type="entry name" value="ClpB_D2-small"/>
    <property type="match status" value="1"/>
</dbReference>
<evidence type="ECO:0000256" key="1">
    <source>
        <dbReference type="ARBA" id="ARBA00022737"/>
    </source>
</evidence>
<dbReference type="GO" id="GO:0006508">
    <property type="term" value="P:proteolysis"/>
    <property type="evidence" value="ECO:0007669"/>
    <property type="project" value="UniProtKB-KW"/>
</dbReference>
<dbReference type="Gene3D" id="4.10.860.10">
    <property type="entry name" value="UVR domain"/>
    <property type="match status" value="1"/>
</dbReference>
<keyword evidence="4 6" id="KW-0143">Chaperone</keyword>
<evidence type="ECO:0000256" key="3">
    <source>
        <dbReference type="ARBA" id="ARBA00022840"/>
    </source>
</evidence>
<evidence type="ECO:0000259" key="9">
    <source>
        <dbReference type="PROSITE" id="PS51903"/>
    </source>
</evidence>
<dbReference type="InterPro" id="IPR001270">
    <property type="entry name" value="ClpA/B"/>
</dbReference>
<keyword evidence="10" id="KW-0645">Protease</keyword>
<feature type="coiled-coil region" evidence="7">
    <location>
        <begin position="401"/>
        <end position="428"/>
    </location>
</feature>
<dbReference type="SUPFAM" id="SSF81923">
    <property type="entry name" value="Double Clp-N motif"/>
    <property type="match status" value="1"/>
</dbReference>
<reference evidence="10" key="2">
    <citation type="journal article" date="2021" name="PeerJ">
        <title>Extensive microbial diversity within the chicken gut microbiome revealed by metagenomics and culture.</title>
        <authorList>
            <person name="Gilroy R."/>
            <person name="Ravi A."/>
            <person name="Getino M."/>
            <person name="Pursley I."/>
            <person name="Horton D.L."/>
            <person name="Alikhan N.F."/>
            <person name="Baker D."/>
            <person name="Gharbi K."/>
            <person name="Hall N."/>
            <person name="Watson M."/>
            <person name="Adriaenssens E.M."/>
            <person name="Foster-Nyarko E."/>
            <person name="Jarju S."/>
            <person name="Secka A."/>
            <person name="Antonio M."/>
            <person name="Oren A."/>
            <person name="Chaudhuri R.R."/>
            <person name="La Ragione R."/>
            <person name="Hildebrand F."/>
            <person name="Pallen M.J."/>
        </authorList>
    </citation>
    <scope>NUCLEOTIDE SEQUENCE</scope>
    <source>
        <strain evidence="10">ChiSjej2B20-13462</strain>
    </source>
</reference>
<dbReference type="EMBL" id="DVFN01000015">
    <property type="protein sequence ID" value="HIQ68905.1"/>
    <property type="molecule type" value="Genomic_DNA"/>
</dbReference>
<dbReference type="Pfam" id="PF00004">
    <property type="entry name" value="AAA"/>
    <property type="match status" value="1"/>
</dbReference>
<dbReference type="SMART" id="SM01086">
    <property type="entry name" value="ClpB_D2-small"/>
    <property type="match status" value="1"/>
</dbReference>
<dbReference type="InterPro" id="IPR019489">
    <property type="entry name" value="Clp_ATPase_C"/>
</dbReference>
<dbReference type="InterPro" id="IPR041546">
    <property type="entry name" value="ClpA/ClpB_AAA_lid"/>
</dbReference>
<dbReference type="PANTHER" id="PTHR11638">
    <property type="entry name" value="ATP-DEPENDENT CLP PROTEASE"/>
    <property type="match status" value="1"/>
</dbReference>
<dbReference type="Gene3D" id="1.10.1780.10">
    <property type="entry name" value="Clp, N-terminal domain"/>
    <property type="match status" value="1"/>
</dbReference>
<dbReference type="CDD" id="cd19499">
    <property type="entry name" value="RecA-like_ClpB_Hsp104-like"/>
    <property type="match status" value="1"/>
</dbReference>
<dbReference type="Gene3D" id="1.10.8.60">
    <property type="match status" value="2"/>
</dbReference>
<keyword evidence="3 6" id="KW-0067">ATP-binding</keyword>
<dbReference type="AlphaFoldDB" id="A0A9D0Z4U6"/>
<dbReference type="InterPro" id="IPR004176">
    <property type="entry name" value="Clp_R_N"/>
</dbReference>
<dbReference type="GO" id="GO:0005737">
    <property type="term" value="C:cytoplasm"/>
    <property type="evidence" value="ECO:0007669"/>
    <property type="project" value="TreeGrafter"/>
</dbReference>
<feature type="domain" description="UVR" evidence="8">
    <location>
        <begin position="405"/>
        <end position="440"/>
    </location>
</feature>
<dbReference type="InterPro" id="IPR003959">
    <property type="entry name" value="ATPase_AAA_core"/>
</dbReference>
<dbReference type="Pfam" id="PF17871">
    <property type="entry name" value="AAA_lid_9"/>
    <property type="match status" value="1"/>
</dbReference>
<evidence type="ECO:0000256" key="2">
    <source>
        <dbReference type="ARBA" id="ARBA00022741"/>
    </source>
</evidence>
<dbReference type="PROSITE" id="PS50151">
    <property type="entry name" value="UVR"/>
    <property type="match status" value="1"/>
</dbReference>
<dbReference type="InterPro" id="IPR001943">
    <property type="entry name" value="UVR_dom"/>
</dbReference>
<dbReference type="Pfam" id="PF02861">
    <property type="entry name" value="Clp_N"/>
    <property type="match status" value="2"/>
</dbReference>
<comment type="caution">
    <text evidence="10">The sequence shown here is derived from an EMBL/GenBank/DDBJ whole genome shotgun (WGS) entry which is preliminary data.</text>
</comment>
<dbReference type="InterPro" id="IPR027417">
    <property type="entry name" value="P-loop_NTPase"/>
</dbReference>
<evidence type="ECO:0000256" key="6">
    <source>
        <dbReference type="RuleBase" id="RU004432"/>
    </source>
</evidence>
<dbReference type="InterPro" id="IPR028299">
    <property type="entry name" value="ClpA/B_CS2"/>
</dbReference>
<proteinExistence type="inferred from homology"/>
<dbReference type="PROSITE" id="PS00871">
    <property type="entry name" value="CLPAB_2"/>
    <property type="match status" value="1"/>
</dbReference>
<dbReference type="InterPro" id="IPR018368">
    <property type="entry name" value="ClpA/B_CS1"/>
</dbReference>
<dbReference type="PRINTS" id="PR00300">
    <property type="entry name" value="CLPPROTEASEA"/>
</dbReference>
<dbReference type="InterPro" id="IPR050130">
    <property type="entry name" value="ClpA_ClpB"/>
</dbReference>
<dbReference type="FunFam" id="3.40.50.300:FF:000010">
    <property type="entry name" value="Chaperone clpB 1, putative"/>
    <property type="match status" value="1"/>
</dbReference>
<keyword evidence="1 5" id="KW-0677">Repeat</keyword>
<dbReference type="SUPFAM" id="SSF46600">
    <property type="entry name" value="C-terminal UvrC-binding domain of UvrB"/>
    <property type="match status" value="1"/>
</dbReference>
<dbReference type="Proteomes" id="UP000886874">
    <property type="component" value="Unassembled WGS sequence"/>
</dbReference>
<dbReference type="PANTHER" id="PTHR11638:SF18">
    <property type="entry name" value="HEAT SHOCK PROTEIN 104"/>
    <property type="match status" value="1"/>
</dbReference>
<evidence type="ECO:0000259" key="8">
    <source>
        <dbReference type="PROSITE" id="PS50151"/>
    </source>
</evidence>
<dbReference type="InterPro" id="IPR003593">
    <property type="entry name" value="AAA+_ATPase"/>
</dbReference>
<dbReference type="Gene3D" id="3.40.50.300">
    <property type="entry name" value="P-loop containing nucleotide triphosphate hydrolases"/>
    <property type="match status" value="2"/>
</dbReference>
<keyword evidence="10" id="KW-0378">Hydrolase</keyword>
<dbReference type="SMART" id="SM00382">
    <property type="entry name" value="AAA"/>
    <property type="match status" value="2"/>
</dbReference>
<dbReference type="GO" id="GO:0016887">
    <property type="term" value="F:ATP hydrolysis activity"/>
    <property type="evidence" value="ECO:0007669"/>
    <property type="project" value="InterPro"/>
</dbReference>
<evidence type="ECO:0000313" key="11">
    <source>
        <dbReference type="Proteomes" id="UP000886874"/>
    </source>
</evidence>
<dbReference type="GO" id="GO:0008233">
    <property type="term" value="F:peptidase activity"/>
    <property type="evidence" value="ECO:0007669"/>
    <property type="project" value="UniProtKB-KW"/>
</dbReference>
<dbReference type="PROSITE" id="PS00870">
    <property type="entry name" value="CLPAB_1"/>
    <property type="match status" value="1"/>
</dbReference>
<dbReference type="InterPro" id="IPR036628">
    <property type="entry name" value="Clp_N_dom_sf"/>
</dbReference>
<keyword evidence="7" id="KW-0175">Coiled coil</keyword>
<dbReference type="FunFam" id="3.40.50.300:FF:000025">
    <property type="entry name" value="ATP-dependent Clp protease subunit"/>
    <property type="match status" value="1"/>
</dbReference>
<dbReference type="PROSITE" id="PS51903">
    <property type="entry name" value="CLP_R"/>
    <property type="match status" value="1"/>
</dbReference>
<dbReference type="SUPFAM" id="SSF52540">
    <property type="entry name" value="P-loop containing nucleoside triphosphate hydrolases"/>
    <property type="match status" value="2"/>
</dbReference>
<protein>
    <submittedName>
        <fullName evidence="10">ATP-dependent Clp protease ATP-binding subunit</fullName>
    </submittedName>
</protein>